<evidence type="ECO:0000259" key="1">
    <source>
        <dbReference type="Pfam" id="PF13614"/>
    </source>
</evidence>
<evidence type="ECO:0000313" key="3">
    <source>
        <dbReference type="Proteomes" id="UP000516384"/>
    </source>
</evidence>
<gene>
    <name evidence="2" type="ORF">IAQ67_23495</name>
</gene>
<sequence>MPLSILSSFCAYRREDSNLHGFPLDTEYNLDNTLFDEVKKVLLVDFDPQGNLSMYFGIEQRDQLP</sequence>
<dbReference type="InterPro" id="IPR027417">
    <property type="entry name" value="P-loop_NTPase"/>
</dbReference>
<dbReference type="Proteomes" id="UP000516384">
    <property type="component" value="Chromosome"/>
</dbReference>
<protein>
    <submittedName>
        <fullName evidence="2">AAA family ATPase</fullName>
    </submittedName>
</protein>
<evidence type="ECO:0000313" key="2">
    <source>
        <dbReference type="EMBL" id="QNR66738.1"/>
    </source>
</evidence>
<dbReference type="Gene3D" id="3.40.50.300">
    <property type="entry name" value="P-loop containing nucleotide triphosphate hydrolases"/>
    <property type="match status" value="1"/>
</dbReference>
<proteinExistence type="predicted"/>
<dbReference type="InterPro" id="IPR025669">
    <property type="entry name" value="AAA_dom"/>
</dbReference>
<organism evidence="2 3">
    <name type="scientific">Paenibacillus peoriae</name>
    <dbReference type="NCBI Taxonomy" id="59893"/>
    <lineage>
        <taxon>Bacteria</taxon>
        <taxon>Bacillati</taxon>
        <taxon>Bacillota</taxon>
        <taxon>Bacilli</taxon>
        <taxon>Bacillales</taxon>
        <taxon>Paenibacillaceae</taxon>
        <taxon>Paenibacillus</taxon>
    </lineage>
</organism>
<accession>A0A7H0Y6N0</accession>
<feature type="domain" description="AAA" evidence="1">
    <location>
        <begin position="27"/>
        <end position="62"/>
    </location>
</feature>
<dbReference type="AlphaFoldDB" id="A0A7H0Y6N0"/>
<reference evidence="2 3" key="1">
    <citation type="submission" date="2020-09" db="EMBL/GenBank/DDBJ databases">
        <title>Characterization of Paenibacillus peoriae strain ZF390 with broad-spectrum antimicrobial activity as a potential biocontrol agent.</title>
        <authorList>
            <person name="Li L."/>
            <person name="Zhao Y."/>
            <person name="Li B."/>
            <person name="Xie X."/>
        </authorList>
    </citation>
    <scope>NUCLEOTIDE SEQUENCE [LARGE SCALE GENOMIC DNA]</scope>
    <source>
        <strain evidence="2 3">ZF390</strain>
    </source>
</reference>
<dbReference type="RefSeq" id="WP_190297941.1">
    <property type="nucleotide sequence ID" value="NZ_CP061172.1"/>
</dbReference>
<dbReference type="EMBL" id="CP061172">
    <property type="protein sequence ID" value="QNR66738.1"/>
    <property type="molecule type" value="Genomic_DNA"/>
</dbReference>
<name>A0A7H0Y6N0_9BACL</name>
<dbReference type="Pfam" id="PF13614">
    <property type="entry name" value="AAA_31"/>
    <property type="match status" value="1"/>
</dbReference>